<dbReference type="InterPro" id="IPR055972">
    <property type="entry name" value="DUF7550"/>
</dbReference>
<feature type="compositionally biased region" description="Basic and acidic residues" evidence="1">
    <location>
        <begin position="1"/>
        <end position="32"/>
    </location>
</feature>
<protein>
    <submittedName>
        <fullName evidence="3">Uncharacterized protein</fullName>
    </submittedName>
</protein>
<reference evidence="3" key="2">
    <citation type="submission" date="2020-09" db="EMBL/GenBank/DDBJ databases">
        <authorList>
            <person name="Sun Q."/>
            <person name="Ohkuma M."/>
        </authorList>
    </citation>
    <scope>NUCLEOTIDE SEQUENCE</scope>
    <source>
        <strain evidence="3">JCM 14359</strain>
    </source>
</reference>
<evidence type="ECO:0000256" key="2">
    <source>
        <dbReference type="SAM" id="Phobius"/>
    </source>
</evidence>
<evidence type="ECO:0000313" key="3">
    <source>
        <dbReference type="EMBL" id="GGJ11468.1"/>
    </source>
</evidence>
<keyword evidence="2" id="KW-0472">Membrane</keyword>
<gene>
    <name evidence="3" type="ORF">GCM10008995_21730</name>
</gene>
<proteinExistence type="predicted"/>
<dbReference type="Proteomes" id="UP000653099">
    <property type="component" value="Unassembled WGS sequence"/>
</dbReference>
<comment type="caution">
    <text evidence="3">The sequence shown here is derived from an EMBL/GenBank/DDBJ whole genome shotgun (WGS) entry which is preliminary data.</text>
</comment>
<reference evidence="3" key="1">
    <citation type="journal article" date="2014" name="Int. J. Syst. Evol. Microbiol.">
        <title>Complete genome sequence of Corynebacterium casei LMG S-19264T (=DSM 44701T), isolated from a smear-ripened cheese.</title>
        <authorList>
            <consortium name="US DOE Joint Genome Institute (JGI-PGF)"/>
            <person name="Walter F."/>
            <person name="Albersmeier A."/>
            <person name="Kalinowski J."/>
            <person name="Ruckert C."/>
        </authorList>
    </citation>
    <scope>NUCLEOTIDE SEQUENCE</scope>
    <source>
        <strain evidence="3">JCM 14359</strain>
    </source>
</reference>
<name>A0A830ERY6_9EURY</name>
<sequence>MSDHDADGHAETHEDHGEAHEDHAAEHGDHGGADAGRVTSPMQEFGSSQVTTGLVVLVVGLVVVFGIPLLL</sequence>
<keyword evidence="2" id="KW-0812">Transmembrane</keyword>
<dbReference type="Pfam" id="PF24418">
    <property type="entry name" value="DUF7550"/>
    <property type="match status" value="1"/>
</dbReference>
<dbReference type="RefSeq" id="WP_188787505.1">
    <property type="nucleotide sequence ID" value="NZ_BMOC01000014.1"/>
</dbReference>
<evidence type="ECO:0000313" key="4">
    <source>
        <dbReference type="Proteomes" id="UP000653099"/>
    </source>
</evidence>
<organism evidence="3 4">
    <name type="scientific">Halobellus salinus</name>
    <dbReference type="NCBI Taxonomy" id="931585"/>
    <lineage>
        <taxon>Archaea</taxon>
        <taxon>Methanobacteriati</taxon>
        <taxon>Methanobacteriota</taxon>
        <taxon>Stenosarchaea group</taxon>
        <taxon>Halobacteria</taxon>
        <taxon>Halobacteriales</taxon>
        <taxon>Haloferacaceae</taxon>
        <taxon>Halobellus</taxon>
    </lineage>
</organism>
<keyword evidence="2" id="KW-1133">Transmembrane helix</keyword>
<feature type="transmembrane region" description="Helical" evidence="2">
    <location>
        <begin position="50"/>
        <end position="70"/>
    </location>
</feature>
<feature type="region of interest" description="Disordered" evidence="1">
    <location>
        <begin position="1"/>
        <end position="45"/>
    </location>
</feature>
<keyword evidence="4" id="KW-1185">Reference proteome</keyword>
<dbReference type="AlphaFoldDB" id="A0A830ERY6"/>
<evidence type="ECO:0000256" key="1">
    <source>
        <dbReference type="SAM" id="MobiDB-lite"/>
    </source>
</evidence>
<dbReference type="EMBL" id="BMOC01000014">
    <property type="protein sequence ID" value="GGJ11468.1"/>
    <property type="molecule type" value="Genomic_DNA"/>
</dbReference>
<accession>A0A830ERY6</accession>